<dbReference type="EMBL" id="JRXF01000002">
    <property type="protein sequence ID" value="KOC95127.1"/>
    <property type="molecule type" value="Genomic_DNA"/>
</dbReference>
<dbReference type="PRINTS" id="PR00037">
    <property type="entry name" value="HTHLACR"/>
</dbReference>
<dbReference type="InterPro" id="IPR037171">
    <property type="entry name" value="NagB/RpiA_transferase-like"/>
</dbReference>
<gene>
    <name evidence="6" type="ORF">NG43_01755</name>
</gene>
<dbReference type="Pfam" id="PF00455">
    <property type="entry name" value="DeoRC"/>
    <property type="match status" value="1"/>
</dbReference>
<evidence type="ECO:0000256" key="2">
    <source>
        <dbReference type="ARBA" id="ARBA00023015"/>
    </source>
</evidence>
<accession>A0A0L7TIC9</accession>
<evidence type="ECO:0000259" key="5">
    <source>
        <dbReference type="PROSITE" id="PS51000"/>
    </source>
</evidence>
<evidence type="ECO:0000256" key="1">
    <source>
        <dbReference type="ARBA" id="ARBA00022491"/>
    </source>
</evidence>
<feature type="domain" description="HTH deoR-type" evidence="5">
    <location>
        <begin position="8"/>
        <end position="63"/>
    </location>
</feature>
<keyword evidence="1" id="KW-0678">Repressor</keyword>
<dbReference type="PROSITE" id="PS51000">
    <property type="entry name" value="HTH_DEOR_2"/>
    <property type="match status" value="1"/>
</dbReference>
<evidence type="ECO:0000313" key="7">
    <source>
        <dbReference type="Proteomes" id="UP000036851"/>
    </source>
</evidence>
<dbReference type="RefSeq" id="WP_241491520.1">
    <property type="nucleotide sequence ID" value="NZ_JRXF01000002.1"/>
</dbReference>
<dbReference type="PANTHER" id="PTHR30363:SF4">
    <property type="entry name" value="GLYCEROL-3-PHOSPHATE REGULON REPRESSOR"/>
    <property type="match status" value="1"/>
</dbReference>
<dbReference type="InterPro" id="IPR018356">
    <property type="entry name" value="Tscrpt_reg_HTH_DeoR_CS"/>
</dbReference>
<feature type="non-terminal residue" evidence="6">
    <location>
        <position position="181"/>
    </location>
</feature>
<dbReference type="PROSITE" id="PS00894">
    <property type="entry name" value="HTH_DEOR_1"/>
    <property type="match status" value="1"/>
</dbReference>
<comment type="caution">
    <text evidence="6">The sequence shown here is derived from an EMBL/GenBank/DDBJ whole genome shotgun (WGS) entry which is preliminary data.</text>
</comment>
<dbReference type="AlphaFoldDB" id="A0A0L7TIC9"/>
<dbReference type="InterPro" id="IPR001034">
    <property type="entry name" value="DeoR_HTH"/>
</dbReference>
<dbReference type="SMART" id="SM01134">
    <property type="entry name" value="DeoRC"/>
    <property type="match status" value="1"/>
</dbReference>
<keyword evidence="3" id="KW-0238">DNA-binding</keyword>
<dbReference type="InterPro" id="IPR014036">
    <property type="entry name" value="DeoR-like_C"/>
</dbReference>
<reference evidence="6 7" key="1">
    <citation type="journal article" date="2015" name="Int. J. Syst. Evol. Microbiol.">
        <title>Erwinia iniecta sp. nov., isolated from Russian wheat aphids (Diuraphis noxia).</title>
        <authorList>
            <person name="Campillo T."/>
            <person name="Luna E."/>
            <person name="Portier P."/>
            <person name="Fischer-Le Saux M."/>
            <person name="Lapitan N."/>
            <person name="Tisserat N.A."/>
            <person name="Leach J.E."/>
        </authorList>
    </citation>
    <scope>NUCLEOTIDE SEQUENCE [LARGE SCALE GENOMIC DNA]</scope>
    <source>
        <strain evidence="6 7">B149</strain>
    </source>
</reference>
<keyword evidence="2" id="KW-0805">Transcription regulation</keyword>
<dbReference type="Pfam" id="PF08220">
    <property type="entry name" value="HTH_DeoR"/>
    <property type="match status" value="1"/>
</dbReference>
<proteinExistence type="predicted"/>
<dbReference type="InterPro" id="IPR036390">
    <property type="entry name" value="WH_DNA-bd_sf"/>
</dbReference>
<dbReference type="Gene3D" id="1.10.10.10">
    <property type="entry name" value="Winged helix-like DNA-binding domain superfamily/Winged helix DNA-binding domain"/>
    <property type="match status" value="1"/>
</dbReference>
<evidence type="ECO:0000313" key="6">
    <source>
        <dbReference type="EMBL" id="KOC95127.1"/>
    </source>
</evidence>
<dbReference type="Proteomes" id="UP000036851">
    <property type="component" value="Unassembled WGS sequence"/>
</dbReference>
<sequence>MLDYAAFPQQRQSLIRQKLRDEGRVVCADLSAQLQVSEHTIRRDLQQLAREGVCKKVYGGAVSIVTESGSFSHRARESSAEKTAIAAGCARRVKEGGCIYIDAGSTNLAMAKALPVQLKLTVVTNSPLIAVELMNYPHCEVIMLGGRLQKQTGGSLGVTPQQQLSHIWFDQAFLGGCAMDA</sequence>
<dbReference type="GO" id="GO:0003700">
    <property type="term" value="F:DNA-binding transcription factor activity"/>
    <property type="evidence" value="ECO:0007669"/>
    <property type="project" value="InterPro"/>
</dbReference>
<evidence type="ECO:0000256" key="3">
    <source>
        <dbReference type="ARBA" id="ARBA00023125"/>
    </source>
</evidence>
<dbReference type="STRING" id="1560201.NG42_03955"/>
<dbReference type="InterPro" id="IPR050313">
    <property type="entry name" value="Carb_Metab_HTH_regulators"/>
</dbReference>
<dbReference type="SUPFAM" id="SSF100950">
    <property type="entry name" value="NagB/RpiA/CoA transferase-like"/>
    <property type="match status" value="1"/>
</dbReference>
<protein>
    <recommendedName>
        <fullName evidence="5">HTH deoR-type domain-containing protein</fullName>
    </recommendedName>
</protein>
<dbReference type="GO" id="GO:0003677">
    <property type="term" value="F:DNA binding"/>
    <property type="evidence" value="ECO:0007669"/>
    <property type="project" value="UniProtKB-KW"/>
</dbReference>
<dbReference type="SMART" id="SM00420">
    <property type="entry name" value="HTH_DEOR"/>
    <property type="match status" value="1"/>
</dbReference>
<evidence type="ECO:0000256" key="4">
    <source>
        <dbReference type="ARBA" id="ARBA00023163"/>
    </source>
</evidence>
<dbReference type="InterPro" id="IPR036388">
    <property type="entry name" value="WH-like_DNA-bd_sf"/>
</dbReference>
<dbReference type="PANTHER" id="PTHR30363">
    <property type="entry name" value="HTH-TYPE TRANSCRIPTIONAL REGULATOR SRLR-RELATED"/>
    <property type="match status" value="1"/>
</dbReference>
<dbReference type="SUPFAM" id="SSF46785">
    <property type="entry name" value="Winged helix' DNA-binding domain"/>
    <property type="match status" value="1"/>
</dbReference>
<organism evidence="6 7">
    <name type="scientific">Winslowiella iniecta</name>
    <dbReference type="NCBI Taxonomy" id="1560201"/>
    <lineage>
        <taxon>Bacteria</taxon>
        <taxon>Pseudomonadati</taxon>
        <taxon>Pseudomonadota</taxon>
        <taxon>Gammaproteobacteria</taxon>
        <taxon>Enterobacterales</taxon>
        <taxon>Erwiniaceae</taxon>
        <taxon>Winslowiella</taxon>
    </lineage>
</organism>
<dbReference type="PATRIC" id="fig|1560201.4.peg.385"/>
<name>A0A0L7TIC9_9GAMM</name>
<keyword evidence="4" id="KW-0804">Transcription</keyword>